<dbReference type="RefSeq" id="WP_152718281.1">
    <property type="nucleotide sequence ID" value="NZ_VOSJ01000583.1"/>
</dbReference>
<accession>A0A5N7MW21</accession>
<gene>
    <name evidence="1" type="ORF">FS320_40955</name>
</gene>
<dbReference type="Proteomes" id="UP000403266">
    <property type="component" value="Unassembled WGS sequence"/>
</dbReference>
<comment type="caution">
    <text evidence="1">The sequence shown here is derived from an EMBL/GenBank/DDBJ whole genome shotgun (WGS) entry which is preliminary data.</text>
</comment>
<sequence length="67" mass="7709">MTFTAEQLAVCAEREVKQRRRAYPHWVEDRRMTQAFADEQVAMMEQIARDSRAKADAEKCDLFGGAS</sequence>
<proteinExistence type="predicted"/>
<name>A0A5N7MW21_9HYPH</name>
<evidence type="ECO:0000313" key="2">
    <source>
        <dbReference type="Proteomes" id="UP000403266"/>
    </source>
</evidence>
<evidence type="ECO:0000313" key="1">
    <source>
        <dbReference type="EMBL" id="MPR31108.1"/>
    </source>
</evidence>
<organism evidence="1 2">
    <name type="scientific">Microvirga tunisiensis</name>
    <dbReference type="NCBI Taxonomy" id="2108360"/>
    <lineage>
        <taxon>Bacteria</taxon>
        <taxon>Pseudomonadati</taxon>
        <taxon>Pseudomonadota</taxon>
        <taxon>Alphaproteobacteria</taxon>
        <taxon>Hyphomicrobiales</taxon>
        <taxon>Methylobacteriaceae</taxon>
        <taxon>Microvirga</taxon>
    </lineage>
</organism>
<dbReference type="EMBL" id="VOSK01000544">
    <property type="protein sequence ID" value="MPR31108.1"/>
    <property type="molecule type" value="Genomic_DNA"/>
</dbReference>
<dbReference type="OrthoDB" id="983097at2"/>
<keyword evidence="2" id="KW-1185">Reference proteome</keyword>
<reference evidence="1 2" key="1">
    <citation type="journal article" date="2019" name="Syst. Appl. Microbiol.">
        <title>Microvirga tunisiensis sp. nov., a root nodule symbiotic bacterium isolated from Lupinus micranthus and L. luteus grown in Northern Tunisia.</title>
        <authorList>
            <person name="Msaddak A."/>
            <person name="Rejili M."/>
            <person name="Duran D."/>
            <person name="Mars M."/>
            <person name="Palacios J.M."/>
            <person name="Ruiz-Argueso T."/>
            <person name="Rey L."/>
            <person name="Imperial J."/>
        </authorList>
    </citation>
    <scope>NUCLEOTIDE SEQUENCE [LARGE SCALE GENOMIC DNA]</scope>
    <source>
        <strain evidence="1 2">Lmie10</strain>
    </source>
</reference>
<dbReference type="AlphaFoldDB" id="A0A5N7MW21"/>
<protein>
    <submittedName>
        <fullName evidence="1">Uncharacterized protein</fullName>
    </submittedName>
</protein>